<gene>
    <name evidence="2" type="primary">LOC108864285</name>
</gene>
<dbReference type="KEGG" id="goe:108864285"/>
<reference evidence="2" key="1">
    <citation type="submission" date="2025-08" db="UniProtKB">
        <authorList>
            <consortium name="RefSeq"/>
        </authorList>
    </citation>
    <scope>IDENTIFICATION</scope>
</reference>
<name>A0AAJ7L5J5_9ACAR</name>
<dbReference type="Proteomes" id="UP000694867">
    <property type="component" value="Unplaced"/>
</dbReference>
<proteinExistence type="predicted"/>
<accession>A0AAJ7L5J5</accession>
<organism evidence="1 2">
    <name type="scientific">Galendromus occidentalis</name>
    <name type="common">western predatory mite</name>
    <dbReference type="NCBI Taxonomy" id="34638"/>
    <lineage>
        <taxon>Eukaryota</taxon>
        <taxon>Metazoa</taxon>
        <taxon>Ecdysozoa</taxon>
        <taxon>Arthropoda</taxon>
        <taxon>Chelicerata</taxon>
        <taxon>Arachnida</taxon>
        <taxon>Acari</taxon>
        <taxon>Parasitiformes</taxon>
        <taxon>Mesostigmata</taxon>
        <taxon>Gamasina</taxon>
        <taxon>Phytoseioidea</taxon>
        <taxon>Phytoseiidae</taxon>
        <taxon>Typhlodrominae</taxon>
        <taxon>Galendromus</taxon>
    </lineage>
</organism>
<protein>
    <submittedName>
        <fullName evidence="2">Uncharacterized protein LOC108864285</fullName>
    </submittedName>
</protein>
<evidence type="ECO:0000313" key="1">
    <source>
        <dbReference type="Proteomes" id="UP000694867"/>
    </source>
</evidence>
<sequence length="227" mass="25715">MVNYRDQYSFLNISLDGKSIGKVARTKFLGCMLDDRLQVTAHTEELRNKLSRATFLCKNVVESAGPGIAKLVYNAYFHSHLNYCAEFWCMTTKTHFKKLYVQQSRAILVVTNAATTNEAFSSLKVLPLAEALTYGVCKFPHERITNQGPEVLKLSSLGTNRSTRAGGTRLIQIERRNTHIGSESYYARIANIWNSLPQGIRLIDSEVQFKKKLLLLANDVSGRRKFF</sequence>
<dbReference type="GeneID" id="108864285"/>
<evidence type="ECO:0000313" key="2">
    <source>
        <dbReference type="RefSeq" id="XP_018495105.1"/>
    </source>
</evidence>
<keyword evidence="1" id="KW-1185">Reference proteome</keyword>
<dbReference type="RefSeq" id="XP_018495105.1">
    <property type="nucleotide sequence ID" value="XM_018639589.1"/>
</dbReference>
<dbReference type="AlphaFoldDB" id="A0AAJ7L5J5"/>